<dbReference type="Pfam" id="PF08281">
    <property type="entry name" value="Sigma70_r4_2"/>
    <property type="match status" value="1"/>
</dbReference>
<evidence type="ECO:0000256" key="4">
    <source>
        <dbReference type="ARBA" id="ARBA00023125"/>
    </source>
</evidence>
<dbReference type="GO" id="GO:0006352">
    <property type="term" value="P:DNA-templated transcription initiation"/>
    <property type="evidence" value="ECO:0007669"/>
    <property type="project" value="InterPro"/>
</dbReference>
<keyword evidence="7" id="KW-0472">Membrane</keyword>
<feature type="region of interest" description="Disordered" evidence="6">
    <location>
        <begin position="286"/>
        <end position="309"/>
    </location>
</feature>
<evidence type="ECO:0000313" key="11">
    <source>
        <dbReference type="Proteomes" id="UP000655589"/>
    </source>
</evidence>
<organism evidence="10 11">
    <name type="scientific">Promicromonospora citrea</name>
    <dbReference type="NCBI Taxonomy" id="43677"/>
    <lineage>
        <taxon>Bacteria</taxon>
        <taxon>Bacillati</taxon>
        <taxon>Actinomycetota</taxon>
        <taxon>Actinomycetes</taxon>
        <taxon>Micrococcales</taxon>
        <taxon>Promicromonosporaceae</taxon>
        <taxon>Promicromonospora</taxon>
    </lineage>
</organism>
<name>A0A8H9GFW1_9MICO</name>
<dbReference type="Gene3D" id="1.10.1740.10">
    <property type="match status" value="1"/>
</dbReference>
<dbReference type="NCBIfam" id="TIGR02983">
    <property type="entry name" value="SigE-fam_strep"/>
    <property type="match status" value="1"/>
</dbReference>
<evidence type="ECO:0000256" key="3">
    <source>
        <dbReference type="ARBA" id="ARBA00023082"/>
    </source>
</evidence>
<feature type="compositionally biased region" description="Low complexity" evidence="6">
    <location>
        <begin position="286"/>
        <end position="305"/>
    </location>
</feature>
<evidence type="ECO:0008006" key="12">
    <source>
        <dbReference type="Google" id="ProtNLM"/>
    </source>
</evidence>
<evidence type="ECO:0000313" key="10">
    <source>
        <dbReference type="EMBL" id="GGM16068.1"/>
    </source>
</evidence>
<dbReference type="Pfam" id="PF04542">
    <property type="entry name" value="Sigma70_r2"/>
    <property type="match status" value="1"/>
</dbReference>
<dbReference type="RefSeq" id="WP_171105431.1">
    <property type="nucleotide sequence ID" value="NZ_BMPT01000003.1"/>
</dbReference>
<dbReference type="InterPro" id="IPR013324">
    <property type="entry name" value="RNA_pol_sigma_r3/r4-like"/>
</dbReference>
<keyword evidence="2" id="KW-0805">Transcription regulation</keyword>
<evidence type="ECO:0000259" key="8">
    <source>
        <dbReference type="Pfam" id="PF04542"/>
    </source>
</evidence>
<keyword evidence="4" id="KW-0238">DNA-binding</keyword>
<keyword evidence="7" id="KW-1133">Transmembrane helix</keyword>
<evidence type="ECO:0000259" key="9">
    <source>
        <dbReference type="Pfam" id="PF08281"/>
    </source>
</evidence>
<accession>A0A8H9GFW1</accession>
<dbReference type="NCBIfam" id="TIGR02937">
    <property type="entry name" value="sigma70-ECF"/>
    <property type="match status" value="1"/>
</dbReference>
<dbReference type="InterPro" id="IPR039425">
    <property type="entry name" value="RNA_pol_sigma-70-like"/>
</dbReference>
<evidence type="ECO:0000256" key="1">
    <source>
        <dbReference type="ARBA" id="ARBA00010641"/>
    </source>
</evidence>
<keyword evidence="5" id="KW-0804">Transcription</keyword>
<sequence>MADRVEVRVGGSSRDEEFVAFVEAHGPYLFRTAYFLAGDRTLAEDLVQGTFERVYRRWDKARNGDPRAYARKVLVNLRTDTWRRTRLTDVPGDEHLPVAHADDHAARVSLRDELARALGSLTPQQRRVVVLRHVLDLPEAQVAQEIGRSVGTVKSASSRGLERLRTLLTDVVPEAADEPTFDGRETLTRSKAAVARRVRRDRALAAAAVAVCALVALLAHGPTGVPMLDAVTGPAHRWLVATFSVPVDTEAEGPVRDVSAVTAPDDAVGLGDVDVPAAAALPADTCAGTDVPTPDPTRTVPVPGDAPTGDFTVVRTLDADDARPAVECLDHVTEHRAELGTPPAVMLSGAYGSTLQVPFTVRADGTLAAALPRPDVPAGSEPVTALVRPAADGDGFEHWQLSAAATGPAVEPRRYAAVPDPVLTDTHVAWVDGDVDLGPASVRVQDPDGGVRTVARFEGETEGTLWKIAAGGRTLAIVRLTDDLGAVDRCMGRVDLVDLDAPDGAVERDVVTDVCAVSDGADGVVVTRNPADGPSEVGLLTVEDGLRTFAEVDQELAWNSYAFASGDTVLFEVGTWMVALDAAAHEATVVREDGGWTVGATHDGVVWADGDRILFLRLAPRDGVPDPALTALGPDDGATSWLDVAAAGDRVVWVEHDRAELEQLQSGDSFSYGDLEQSLVTVRTSW</sequence>
<evidence type="ECO:0000256" key="7">
    <source>
        <dbReference type="SAM" id="Phobius"/>
    </source>
</evidence>
<dbReference type="Proteomes" id="UP000655589">
    <property type="component" value="Unassembled WGS sequence"/>
</dbReference>
<keyword evidence="7" id="KW-0812">Transmembrane</keyword>
<dbReference type="PANTHER" id="PTHR43133">
    <property type="entry name" value="RNA POLYMERASE ECF-TYPE SIGMA FACTO"/>
    <property type="match status" value="1"/>
</dbReference>
<evidence type="ECO:0000256" key="2">
    <source>
        <dbReference type="ARBA" id="ARBA00023015"/>
    </source>
</evidence>
<keyword evidence="3" id="KW-0731">Sigma factor</keyword>
<feature type="domain" description="RNA polymerase sigma-70 region 2" evidence="8">
    <location>
        <begin position="21"/>
        <end position="86"/>
    </location>
</feature>
<dbReference type="GO" id="GO:0016987">
    <property type="term" value="F:sigma factor activity"/>
    <property type="evidence" value="ECO:0007669"/>
    <property type="project" value="UniProtKB-KW"/>
</dbReference>
<dbReference type="SUPFAM" id="SSF88659">
    <property type="entry name" value="Sigma3 and sigma4 domains of RNA polymerase sigma factors"/>
    <property type="match status" value="1"/>
</dbReference>
<dbReference type="CDD" id="cd06171">
    <property type="entry name" value="Sigma70_r4"/>
    <property type="match status" value="1"/>
</dbReference>
<dbReference type="SUPFAM" id="SSF88946">
    <property type="entry name" value="Sigma2 domain of RNA polymerase sigma factors"/>
    <property type="match status" value="1"/>
</dbReference>
<reference evidence="10" key="1">
    <citation type="journal article" date="2014" name="Int. J. Syst. Evol. Microbiol.">
        <title>Complete genome sequence of Corynebacterium casei LMG S-19264T (=DSM 44701T), isolated from a smear-ripened cheese.</title>
        <authorList>
            <consortium name="US DOE Joint Genome Institute (JGI-PGF)"/>
            <person name="Walter F."/>
            <person name="Albersmeier A."/>
            <person name="Kalinowski J."/>
            <person name="Ruckert C."/>
        </authorList>
    </citation>
    <scope>NUCLEOTIDE SEQUENCE</scope>
    <source>
        <strain evidence="10">JCM 3051</strain>
    </source>
</reference>
<evidence type="ECO:0000256" key="6">
    <source>
        <dbReference type="SAM" id="MobiDB-lite"/>
    </source>
</evidence>
<dbReference type="InterPro" id="IPR013249">
    <property type="entry name" value="RNA_pol_sigma70_r4_t2"/>
</dbReference>
<protein>
    <recommendedName>
        <fullName evidence="12">RNA polymerase sigma-70 factor (Sigma-E family)</fullName>
    </recommendedName>
</protein>
<comment type="caution">
    <text evidence="10">The sequence shown here is derived from an EMBL/GenBank/DDBJ whole genome shotgun (WGS) entry which is preliminary data.</text>
</comment>
<dbReference type="EMBL" id="BMPT01000003">
    <property type="protein sequence ID" value="GGM16068.1"/>
    <property type="molecule type" value="Genomic_DNA"/>
</dbReference>
<gene>
    <name evidence="10" type="ORF">GCM10010102_09620</name>
</gene>
<dbReference type="InterPro" id="IPR013325">
    <property type="entry name" value="RNA_pol_sigma_r2"/>
</dbReference>
<dbReference type="InterPro" id="IPR014325">
    <property type="entry name" value="RNA_pol_sigma-E_actinobac"/>
</dbReference>
<dbReference type="InterPro" id="IPR007627">
    <property type="entry name" value="RNA_pol_sigma70_r2"/>
</dbReference>
<evidence type="ECO:0000256" key="5">
    <source>
        <dbReference type="ARBA" id="ARBA00023163"/>
    </source>
</evidence>
<feature type="domain" description="RNA polymerase sigma factor 70 region 4 type 2" evidence="9">
    <location>
        <begin position="112"/>
        <end position="164"/>
    </location>
</feature>
<dbReference type="InterPro" id="IPR036388">
    <property type="entry name" value="WH-like_DNA-bd_sf"/>
</dbReference>
<dbReference type="Gene3D" id="1.10.10.10">
    <property type="entry name" value="Winged helix-like DNA-binding domain superfamily/Winged helix DNA-binding domain"/>
    <property type="match status" value="1"/>
</dbReference>
<comment type="similarity">
    <text evidence="1">Belongs to the sigma-70 factor family. ECF subfamily.</text>
</comment>
<reference evidence="10" key="2">
    <citation type="submission" date="2020-09" db="EMBL/GenBank/DDBJ databases">
        <authorList>
            <person name="Sun Q."/>
            <person name="Ohkuma M."/>
        </authorList>
    </citation>
    <scope>NUCLEOTIDE SEQUENCE</scope>
    <source>
        <strain evidence="10">JCM 3051</strain>
    </source>
</reference>
<dbReference type="InterPro" id="IPR014284">
    <property type="entry name" value="RNA_pol_sigma-70_dom"/>
</dbReference>
<dbReference type="GO" id="GO:0003677">
    <property type="term" value="F:DNA binding"/>
    <property type="evidence" value="ECO:0007669"/>
    <property type="project" value="UniProtKB-KW"/>
</dbReference>
<feature type="transmembrane region" description="Helical" evidence="7">
    <location>
        <begin position="203"/>
        <end position="221"/>
    </location>
</feature>
<dbReference type="AlphaFoldDB" id="A0A8H9GFW1"/>
<dbReference type="PANTHER" id="PTHR43133:SF50">
    <property type="entry name" value="ECF RNA POLYMERASE SIGMA FACTOR SIGM"/>
    <property type="match status" value="1"/>
</dbReference>
<proteinExistence type="inferred from homology"/>
<keyword evidence="11" id="KW-1185">Reference proteome</keyword>